<comment type="caution">
    <text evidence="3">The sequence shown here is derived from an EMBL/GenBank/DDBJ whole genome shotgun (WGS) entry which is preliminary data.</text>
</comment>
<feature type="region of interest" description="Disordered" evidence="1">
    <location>
        <begin position="1"/>
        <end position="23"/>
    </location>
</feature>
<dbReference type="OrthoDB" id="45813at2759"/>
<sequence>MRSPCYGPASSSRRRRRRTRLTDLSSSSDERILELTPSSSLAAVFVLLAVGATLATVHIMMVNSSEGCFLGEYRAALLDNDHPQFILAQKYPTTNVTKRSIVSAQLSTTPIVTTVDNFPSICTASQVESIKKQLKPEGCFGGRPWTQPCSFTQATLGCQDHLWMTEVYAHQSFPDTPFVAIIIGWPKGLEKTDFFMVDLQLGTKNLTKYDANKILAKYGNTCPSRMLQYSGMAAPTTKVYVLESNPDKLNDLQAIQQELRAENHLIIETKDFTKSKGSSGSLDAWVQDRLPANEDAIHHLSINVEGWDFEILMGASNMLNRVRYLDFEVQWKLEWNKGFLSILIRKLKTRGFVCYFSGSNGNLWRITGCWLNHYGEKHWGRVACVNAHHPDVNEILERMETGFTDTISRAISFGY</sequence>
<organism evidence="3 4">
    <name type="scientific">Nitzschia inconspicua</name>
    <dbReference type="NCBI Taxonomy" id="303405"/>
    <lineage>
        <taxon>Eukaryota</taxon>
        <taxon>Sar</taxon>
        <taxon>Stramenopiles</taxon>
        <taxon>Ochrophyta</taxon>
        <taxon>Bacillariophyta</taxon>
        <taxon>Bacillariophyceae</taxon>
        <taxon>Bacillariophycidae</taxon>
        <taxon>Bacillariales</taxon>
        <taxon>Bacillariaceae</taxon>
        <taxon>Nitzschia</taxon>
    </lineage>
</organism>
<gene>
    <name evidence="3" type="ORF">IV203_020785</name>
</gene>
<keyword evidence="2" id="KW-0812">Transmembrane</keyword>
<accession>A0A9K3KGQ1</accession>
<reference evidence="3" key="1">
    <citation type="journal article" date="2021" name="Sci. Rep.">
        <title>Diploid genomic architecture of Nitzschia inconspicua, an elite biomass production diatom.</title>
        <authorList>
            <person name="Oliver A."/>
            <person name="Podell S."/>
            <person name="Pinowska A."/>
            <person name="Traller J.C."/>
            <person name="Smith S.R."/>
            <person name="McClure R."/>
            <person name="Beliaev A."/>
            <person name="Bohutskyi P."/>
            <person name="Hill E.A."/>
            <person name="Rabines A."/>
            <person name="Zheng H."/>
            <person name="Allen L.Z."/>
            <person name="Kuo A."/>
            <person name="Grigoriev I.V."/>
            <person name="Allen A.E."/>
            <person name="Hazlebeck D."/>
            <person name="Allen E.E."/>
        </authorList>
    </citation>
    <scope>NUCLEOTIDE SEQUENCE</scope>
    <source>
        <strain evidence="3">Hildebrandi</strain>
    </source>
</reference>
<proteinExistence type="predicted"/>
<keyword evidence="4" id="KW-1185">Reference proteome</keyword>
<dbReference type="Proteomes" id="UP000693970">
    <property type="component" value="Unassembled WGS sequence"/>
</dbReference>
<name>A0A9K3KGQ1_9STRA</name>
<feature type="transmembrane region" description="Helical" evidence="2">
    <location>
        <begin position="41"/>
        <end position="61"/>
    </location>
</feature>
<dbReference type="EMBL" id="JAGRRH010000024">
    <property type="protein sequence ID" value="KAG7342841.1"/>
    <property type="molecule type" value="Genomic_DNA"/>
</dbReference>
<dbReference type="AlphaFoldDB" id="A0A9K3KGQ1"/>
<protein>
    <recommendedName>
        <fullName evidence="5">Methyltransferase domain-containing protein</fullName>
    </recommendedName>
</protein>
<reference evidence="3" key="2">
    <citation type="submission" date="2021-04" db="EMBL/GenBank/DDBJ databases">
        <authorList>
            <person name="Podell S."/>
        </authorList>
    </citation>
    <scope>NUCLEOTIDE SEQUENCE</scope>
    <source>
        <strain evidence="3">Hildebrandi</strain>
    </source>
</reference>
<keyword evidence="2" id="KW-0472">Membrane</keyword>
<evidence type="ECO:0000313" key="3">
    <source>
        <dbReference type="EMBL" id="KAG7342841.1"/>
    </source>
</evidence>
<keyword evidence="2" id="KW-1133">Transmembrane helix</keyword>
<evidence type="ECO:0000313" key="4">
    <source>
        <dbReference type="Proteomes" id="UP000693970"/>
    </source>
</evidence>
<evidence type="ECO:0008006" key="5">
    <source>
        <dbReference type="Google" id="ProtNLM"/>
    </source>
</evidence>
<evidence type="ECO:0000256" key="1">
    <source>
        <dbReference type="SAM" id="MobiDB-lite"/>
    </source>
</evidence>
<evidence type="ECO:0000256" key="2">
    <source>
        <dbReference type="SAM" id="Phobius"/>
    </source>
</evidence>